<gene>
    <name evidence="2" type="ORF">GWK48_09995</name>
</gene>
<dbReference type="AlphaFoldDB" id="A0A6N0NXS5"/>
<protein>
    <submittedName>
        <fullName evidence="2">Uncharacterized protein</fullName>
    </submittedName>
</protein>
<reference evidence="2 3" key="1">
    <citation type="submission" date="2020-02" db="EMBL/GenBank/DDBJ databases">
        <title>Comparative genome analysis reveals the metabolism and evolution of the thermophilic archaeal genus Metallosphaera.</title>
        <authorList>
            <person name="Jiang C."/>
        </authorList>
    </citation>
    <scope>NUCLEOTIDE SEQUENCE [LARGE SCALE GENOMIC DNA]</scope>
    <source>
        <strain evidence="2 3">Ric-A</strain>
    </source>
</reference>
<dbReference type="RefSeq" id="WP_174631923.1">
    <property type="nucleotide sequence ID" value="NZ_CP049074.1"/>
</dbReference>
<evidence type="ECO:0000256" key="1">
    <source>
        <dbReference type="SAM" id="Phobius"/>
    </source>
</evidence>
<dbReference type="KEGG" id="mten:GWK48_09995"/>
<keyword evidence="3" id="KW-1185">Reference proteome</keyword>
<accession>A0A6N0NXS5</accession>
<evidence type="ECO:0000313" key="3">
    <source>
        <dbReference type="Proteomes" id="UP000509301"/>
    </source>
</evidence>
<name>A0A6N0NXS5_9CREN</name>
<feature type="transmembrane region" description="Helical" evidence="1">
    <location>
        <begin position="28"/>
        <end position="47"/>
    </location>
</feature>
<organism evidence="2 3">
    <name type="scientific">Metallosphaera tengchongensis</name>
    <dbReference type="NCBI Taxonomy" id="1532350"/>
    <lineage>
        <taxon>Archaea</taxon>
        <taxon>Thermoproteota</taxon>
        <taxon>Thermoprotei</taxon>
        <taxon>Sulfolobales</taxon>
        <taxon>Sulfolobaceae</taxon>
        <taxon>Metallosphaera</taxon>
    </lineage>
</organism>
<evidence type="ECO:0000313" key="2">
    <source>
        <dbReference type="EMBL" id="QKR00673.1"/>
    </source>
</evidence>
<keyword evidence="1" id="KW-0812">Transmembrane</keyword>
<dbReference type="GeneID" id="55642277"/>
<keyword evidence="1" id="KW-1133">Transmembrane helix</keyword>
<proteinExistence type="predicted"/>
<sequence length="81" mass="8758">MKSFLLITLPVLLLEGIALHEIDLTTLISQLLLLLVALSLKRARIFISSVTMVLPLVLGCSMAEIGISLEVSLAILSLNFP</sequence>
<dbReference type="Proteomes" id="UP000509301">
    <property type="component" value="Chromosome"/>
</dbReference>
<keyword evidence="1" id="KW-0472">Membrane</keyword>
<dbReference type="EMBL" id="CP049074">
    <property type="protein sequence ID" value="QKR00673.1"/>
    <property type="molecule type" value="Genomic_DNA"/>
</dbReference>
<feature type="transmembrane region" description="Helical" evidence="1">
    <location>
        <begin position="54"/>
        <end position="78"/>
    </location>
</feature>